<evidence type="ECO:0000256" key="1">
    <source>
        <dbReference type="PROSITE-ProRule" id="PRU00285"/>
    </source>
</evidence>
<feature type="domain" description="SHSP" evidence="4">
    <location>
        <begin position="22"/>
        <end position="132"/>
    </location>
</feature>
<reference evidence="6" key="1">
    <citation type="journal article" date="2021" name="ISME J.">
        <title>Evolutionary origin and ecological implication of a unique nif island in free-living Bradyrhizobium lineages.</title>
        <authorList>
            <person name="Tao J."/>
        </authorList>
    </citation>
    <scope>NUCLEOTIDE SEQUENCE [LARGE SCALE GENOMIC DNA]</scope>
    <source>
        <strain evidence="6">SZCCT0434</strain>
    </source>
</reference>
<feature type="region of interest" description="Disordered" evidence="3">
    <location>
        <begin position="1"/>
        <end position="23"/>
    </location>
</feature>
<feature type="compositionally biased region" description="Polar residues" evidence="3">
    <location>
        <begin position="1"/>
        <end position="10"/>
    </location>
</feature>
<dbReference type="InterPro" id="IPR008978">
    <property type="entry name" value="HSP20-like_chaperone"/>
</dbReference>
<dbReference type="InterPro" id="IPR002068">
    <property type="entry name" value="A-crystallin/Hsp20_dom"/>
</dbReference>
<gene>
    <name evidence="5" type="ORF">JQ615_00075</name>
</gene>
<dbReference type="SUPFAM" id="SSF49764">
    <property type="entry name" value="HSP20-like chaperones"/>
    <property type="match status" value="1"/>
</dbReference>
<feature type="compositionally biased region" description="Basic and acidic residues" evidence="3">
    <location>
        <begin position="11"/>
        <end position="20"/>
    </location>
</feature>
<evidence type="ECO:0000313" key="5">
    <source>
        <dbReference type="EMBL" id="MBR0793783.1"/>
    </source>
</evidence>
<evidence type="ECO:0000313" key="6">
    <source>
        <dbReference type="Proteomes" id="UP001315278"/>
    </source>
</evidence>
<dbReference type="PANTHER" id="PTHR11527">
    <property type="entry name" value="HEAT-SHOCK PROTEIN 20 FAMILY MEMBER"/>
    <property type="match status" value="1"/>
</dbReference>
<dbReference type="Gene3D" id="2.60.40.790">
    <property type="match status" value="1"/>
</dbReference>
<protein>
    <submittedName>
        <fullName evidence="5">Hsp20/alpha crystallin family protein</fullName>
    </submittedName>
</protein>
<sequence length="132" mass="14872">MPESQELQVQQKREVEKKTEGTTPGRVFVPVTDIFETPEELTVALEMPGVDRSSLEARVEDDVVTIEGRIDFAKYEGMQPVYTEYIVGHYARSFEVSNKIDQSKISAQMKDGVVTIVLPKAELAKPRRIDVS</sequence>
<organism evidence="5 6">
    <name type="scientific">Bradyrhizobium jicamae</name>
    <dbReference type="NCBI Taxonomy" id="280332"/>
    <lineage>
        <taxon>Bacteria</taxon>
        <taxon>Pseudomonadati</taxon>
        <taxon>Pseudomonadota</taxon>
        <taxon>Alphaproteobacteria</taxon>
        <taxon>Hyphomicrobiales</taxon>
        <taxon>Nitrobacteraceae</taxon>
        <taxon>Bradyrhizobium</taxon>
    </lineage>
</organism>
<keyword evidence="6" id="KW-1185">Reference proteome</keyword>
<dbReference type="Proteomes" id="UP001315278">
    <property type="component" value="Unassembled WGS sequence"/>
</dbReference>
<name>A0ABS5FAG2_9BRAD</name>
<dbReference type="Pfam" id="PF00011">
    <property type="entry name" value="HSP20"/>
    <property type="match status" value="1"/>
</dbReference>
<proteinExistence type="inferred from homology"/>
<comment type="caution">
    <text evidence="5">The sequence shown here is derived from an EMBL/GenBank/DDBJ whole genome shotgun (WGS) entry which is preliminary data.</text>
</comment>
<evidence type="ECO:0000256" key="2">
    <source>
        <dbReference type="RuleBase" id="RU003616"/>
    </source>
</evidence>
<comment type="similarity">
    <text evidence="1 2">Belongs to the small heat shock protein (HSP20) family.</text>
</comment>
<dbReference type="CDD" id="cd06464">
    <property type="entry name" value="ACD_sHsps-like"/>
    <property type="match status" value="1"/>
</dbReference>
<dbReference type="PROSITE" id="PS01031">
    <property type="entry name" value="SHSP"/>
    <property type="match status" value="1"/>
</dbReference>
<evidence type="ECO:0000259" key="4">
    <source>
        <dbReference type="PROSITE" id="PS01031"/>
    </source>
</evidence>
<dbReference type="InterPro" id="IPR031107">
    <property type="entry name" value="Small_HSP"/>
</dbReference>
<dbReference type="EMBL" id="JAFCJH010000001">
    <property type="protein sequence ID" value="MBR0793783.1"/>
    <property type="molecule type" value="Genomic_DNA"/>
</dbReference>
<evidence type="ECO:0000256" key="3">
    <source>
        <dbReference type="SAM" id="MobiDB-lite"/>
    </source>
</evidence>
<accession>A0ABS5FAG2</accession>
<dbReference type="RefSeq" id="WP_212394115.1">
    <property type="nucleotide sequence ID" value="NZ_JAFCJH010000001.1"/>
</dbReference>